<accession>A0A2G8R8F8</accession>
<reference evidence="3 4" key="1">
    <citation type="submission" date="2013-09" db="EMBL/GenBank/DDBJ databases">
        <title>Genome sequencing of Phaeobacter antarcticus sp. nov. SM1211.</title>
        <authorList>
            <person name="Zhang X.-Y."/>
            <person name="Liu C."/>
            <person name="Chen X.-L."/>
            <person name="Xie B.-B."/>
            <person name="Qin Q.-L."/>
            <person name="Rong J.-C."/>
            <person name="Zhang Y.-Z."/>
        </authorList>
    </citation>
    <scope>NUCLEOTIDE SEQUENCE [LARGE SCALE GENOMIC DNA]</scope>
    <source>
        <strain evidence="3 4">SM1211</strain>
    </source>
</reference>
<dbReference type="InterPro" id="IPR051610">
    <property type="entry name" value="GPI/OXD"/>
</dbReference>
<dbReference type="InterPro" id="IPR013096">
    <property type="entry name" value="Cupin_2"/>
</dbReference>
<organism evidence="3 4">
    <name type="scientific">Puniceibacterium antarcticum</name>
    <dbReference type="NCBI Taxonomy" id="1206336"/>
    <lineage>
        <taxon>Bacteria</taxon>
        <taxon>Pseudomonadati</taxon>
        <taxon>Pseudomonadota</taxon>
        <taxon>Alphaproteobacteria</taxon>
        <taxon>Rhodobacterales</taxon>
        <taxon>Paracoccaceae</taxon>
        <taxon>Puniceibacterium</taxon>
    </lineage>
</organism>
<dbReference type="PANTHER" id="PTHR35848">
    <property type="entry name" value="OXALATE-BINDING PROTEIN"/>
    <property type="match status" value="1"/>
</dbReference>
<keyword evidence="4" id="KW-1185">Reference proteome</keyword>
<dbReference type="OrthoDB" id="5290459at2"/>
<gene>
    <name evidence="3" type="ORF">P775_22980</name>
</gene>
<keyword evidence="1" id="KW-0479">Metal-binding</keyword>
<name>A0A2G8R8F8_9RHOB</name>
<dbReference type="InterPro" id="IPR014710">
    <property type="entry name" value="RmlC-like_jellyroll"/>
</dbReference>
<dbReference type="Gene3D" id="2.60.120.10">
    <property type="entry name" value="Jelly Rolls"/>
    <property type="match status" value="1"/>
</dbReference>
<evidence type="ECO:0000256" key="1">
    <source>
        <dbReference type="ARBA" id="ARBA00022723"/>
    </source>
</evidence>
<evidence type="ECO:0000259" key="2">
    <source>
        <dbReference type="Pfam" id="PF07883"/>
    </source>
</evidence>
<feature type="domain" description="Cupin type-2" evidence="2">
    <location>
        <begin position="46"/>
        <end position="117"/>
    </location>
</feature>
<dbReference type="Proteomes" id="UP000231259">
    <property type="component" value="Unassembled WGS sequence"/>
</dbReference>
<dbReference type="AlphaFoldDB" id="A0A2G8R8F8"/>
<evidence type="ECO:0000313" key="3">
    <source>
        <dbReference type="EMBL" id="PIL17819.1"/>
    </source>
</evidence>
<dbReference type="PANTHER" id="PTHR35848:SF9">
    <property type="entry name" value="SLL1358 PROTEIN"/>
    <property type="match status" value="1"/>
</dbReference>
<sequence>MPKIDLATLPVRTGSSYPAPHAAAVAGRSSLRLADAGGLTQFGANLVRLEPGAMSSLRHWHETQDELVFVTDGALTLRDDFGDTPLNAGDCATFPAGEANGHHILNLSDAPGHFLVIGTRTDADTGWYSDVDLRVSSRRNEHSYTRADGTPFTPD</sequence>
<dbReference type="SUPFAM" id="SSF51182">
    <property type="entry name" value="RmlC-like cupins"/>
    <property type="match status" value="1"/>
</dbReference>
<dbReference type="CDD" id="cd02224">
    <property type="entry name" value="cupin_SPO2919-like"/>
    <property type="match status" value="1"/>
</dbReference>
<dbReference type="Pfam" id="PF07883">
    <property type="entry name" value="Cupin_2"/>
    <property type="match status" value="1"/>
</dbReference>
<proteinExistence type="predicted"/>
<dbReference type="RefSeq" id="WP_099912988.1">
    <property type="nucleotide sequence ID" value="NZ_AWWI01000154.1"/>
</dbReference>
<protein>
    <recommendedName>
        <fullName evidence="2">Cupin type-2 domain-containing protein</fullName>
    </recommendedName>
</protein>
<dbReference type="InterPro" id="IPR011051">
    <property type="entry name" value="RmlC_Cupin_sf"/>
</dbReference>
<evidence type="ECO:0000313" key="4">
    <source>
        <dbReference type="Proteomes" id="UP000231259"/>
    </source>
</evidence>
<comment type="caution">
    <text evidence="3">The sequence shown here is derived from an EMBL/GenBank/DDBJ whole genome shotgun (WGS) entry which is preliminary data.</text>
</comment>
<dbReference type="GO" id="GO:0046872">
    <property type="term" value="F:metal ion binding"/>
    <property type="evidence" value="ECO:0007669"/>
    <property type="project" value="UniProtKB-KW"/>
</dbReference>
<dbReference type="EMBL" id="AWWI01000154">
    <property type="protein sequence ID" value="PIL17819.1"/>
    <property type="molecule type" value="Genomic_DNA"/>
</dbReference>